<name>A0AA38X6M8_9EURO</name>
<gene>
    <name evidence="1" type="ORF">H2200_007836</name>
</gene>
<organism evidence="1 2">
    <name type="scientific">Cladophialophora chaetospira</name>
    <dbReference type="NCBI Taxonomy" id="386627"/>
    <lineage>
        <taxon>Eukaryota</taxon>
        <taxon>Fungi</taxon>
        <taxon>Dikarya</taxon>
        <taxon>Ascomycota</taxon>
        <taxon>Pezizomycotina</taxon>
        <taxon>Eurotiomycetes</taxon>
        <taxon>Chaetothyriomycetidae</taxon>
        <taxon>Chaetothyriales</taxon>
        <taxon>Herpotrichiellaceae</taxon>
        <taxon>Cladophialophora</taxon>
    </lineage>
</organism>
<proteinExistence type="predicted"/>
<dbReference type="AlphaFoldDB" id="A0AA38X6M8"/>
<sequence length="510" mass="57260">MSQRLTFILQDGPSGSISGGNLSDVNAHVALVQHWRRGQPASPLPKRPQTVHERIKDKKHIFKRGLANESDGIVPNPVILAGNSDPFSSTTINVTPWVNHLLIFTRDFILPANHGYEAALSGGKLYLHRYWRDNVQGLDDGTADGYAYLARSAAILSRIKPQRETNLLALEYIGKATSKLRESMLVTGDSTTHAWEVYALFAAEIAAHSFEAAAVHGHMLARLLQPEGQTITFEPRLLIGALIQDVTRACMSLSRPCLDLHRWEMDYLPAHLSDEMAPERKVSPSALPFYDELPENISDSLATLIIAVREWHHALGQSMLNQKLVTIKVFTIVAMKATSLIGNLLNHYLDSMELYMLLQSPEILAEACLGLAATYWVRRAVHDRLDMGSKLEEVGSSAFDMSYVFAIKLRELDEELETLDKDGNAIKLEDRLFWLFVGTKAERNIELRPDCGDYQQYHGVRFLQLADSLGLREWDDIVAVIRKYLYLDNMARKTKKWFLANAGQIPADAT</sequence>
<dbReference type="Proteomes" id="UP001172673">
    <property type="component" value="Unassembled WGS sequence"/>
</dbReference>
<accession>A0AA38X6M8</accession>
<evidence type="ECO:0000313" key="1">
    <source>
        <dbReference type="EMBL" id="KAJ9607758.1"/>
    </source>
</evidence>
<reference evidence="1" key="1">
    <citation type="submission" date="2022-10" db="EMBL/GenBank/DDBJ databases">
        <title>Culturing micro-colonial fungi from biological soil crusts in the Mojave desert and describing Neophaeococcomyces mojavensis, and introducing the new genera and species Taxawa tesnikishii.</title>
        <authorList>
            <person name="Kurbessoian T."/>
            <person name="Stajich J.E."/>
        </authorList>
    </citation>
    <scope>NUCLEOTIDE SEQUENCE</scope>
    <source>
        <strain evidence="1">TK_41</strain>
    </source>
</reference>
<dbReference type="EMBL" id="JAPDRK010000011">
    <property type="protein sequence ID" value="KAJ9607758.1"/>
    <property type="molecule type" value="Genomic_DNA"/>
</dbReference>
<comment type="caution">
    <text evidence="1">The sequence shown here is derived from an EMBL/GenBank/DDBJ whole genome shotgun (WGS) entry which is preliminary data.</text>
</comment>
<protein>
    <submittedName>
        <fullName evidence="1">Uncharacterized protein</fullName>
    </submittedName>
</protein>
<keyword evidence="2" id="KW-1185">Reference proteome</keyword>
<evidence type="ECO:0000313" key="2">
    <source>
        <dbReference type="Proteomes" id="UP001172673"/>
    </source>
</evidence>